<gene>
    <name evidence="3" type="primary">LOC105360086</name>
</gene>
<feature type="signal peptide" evidence="1">
    <location>
        <begin position="1"/>
        <end position="23"/>
    </location>
</feature>
<dbReference type="RefSeq" id="XP_011495179.1">
    <property type="nucleotide sequence ID" value="XM_011496877.1"/>
</dbReference>
<reference evidence="3" key="1">
    <citation type="submission" date="2025-08" db="UniProtKB">
        <authorList>
            <consortium name="RefSeq"/>
        </authorList>
    </citation>
    <scope>IDENTIFICATION</scope>
</reference>
<organism evidence="2 3">
    <name type="scientific">Ceratosolen solmsi marchali</name>
    <dbReference type="NCBI Taxonomy" id="326594"/>
    <lineage>
        <taxon>Eukaryota</taxon>
        <taxon>Metazoa</taxon>
        <taxon>Ecdysozoa</taxon>
        <taxon>Arthropoda</taxon>
        <taxon>Hexapoda</taxon>
        <taxon>Insecta</taxon>
        <taxon>Pterygota</taxon>
        <taxon>Neoptera</taxon>
        <taxon>Endopterygota</taxon>
        <taxon>Hymenoptera</taxon>
        <taxon>Apocrita</taxon>
        <taxon>Proctotrupomorpha</taxon>
        <taxon>Chalcidoidea</taxon>
        <taxon>Agaonidae</taxon>
        <taxon>Agaoninae</taxon>
        <taxon>Ceratosolen</taxon>
    </lineage>
</organism>
<keyword evidence="2" id="KW-1185">Reference proteome</keyword>
<proteinExistence type="predicted"/>
<sequence length="417" mass="46739">MGRVNKSLLILATILYAQSFTQALENRSFKKEWTFQGYRVFKYSRDIATDDNSFLYAVCTEDKLPAEMNCNVTIETPILPWSNTSRIESCDLNLIGSGDGELRQEVTGIVSVERLSKDRVIVVWWERRRNSQYQIQNIKVSLVRMANCTNRILTFPVNAAGRVLLSNVLVYPTGFDVVVSHKASCVNSSTCRLSHDLEGQRVGEPVAFVSNFDAVYTQLISPTSPDKGLYLSGADIDAWTFRAMHVSSIGVETNLVIARVPDPRKIQRATSNAHELYGICLMVDGRIRCAQFDAQAHTKLDTYIGVPGNIQWLAVHNIANGGLLLLTGHCKSHKCRSFRIAMIRENGRRAGKSLDVPDLDLKCSRLPRDLVVDVAETRTEFCFYFACAYARKTLEKDAKSVVTFSSKCVPKLVIQHD</sequence>
<dbReference type="Proteomes" id="UP000695007">
    <property type="component" value="Unplaced"/>
</dbReference>
<keyword evidence="1" id="KW-0732">Signal</keyword>
<dbReference type="KEGG" id="csol:105360086"/>
<evidence type="ECO:0000313" key="3">
    <source>
        <dbReference type="RefSeq" id="XP_011495179.1"/>
    </source>
</evidence>
<dbReference type="AlphaFoldDB" id="A0AAJ6YC96"/>
<feature type="chain" id="PRO_5042517124" evidence="1">
    <location>
        <begin position="24"/>
        <end position="417"/>
    </location>
</feature>
<evidence type="ECO:0000313" key="2">
    <source>
        <dbReference type="Proteomes" id="UP000695007"/>
    </source>
</evidence>
<protein>
    <submittedName>
        <fullName evidence="3">Uncharacterized protein LOC105360086</fullName>
    </submittedName>
</protein>
<dbReference type="GeneID" id="105360086"/>
<accession>A0AAJ6YC96</accession>
<name>A0AAJ6YC96_9HYME</name>
<evidence type="ECO:0000256" key="1">
    <source>
        <dbReference type="SAM" id="SignalP"/>
    </source>
</evidence>